<feature type="compositionally biased region" description="Basic and acidic residues" evidence="1">
    <location>
        <begin position="478"/>
        <end position="506"/>
    </location>
</feature>
<keyword evidence="2" id="KW-0472">Membrane</keyword>
<dbReference type="AlphaFoldDB" id="A0AAW2IFS4"/>
<keyword evidence="2" id="KW-0812">Transmembrane</keyword>
<feature type="region of interest" description="Disordered" evidence="1">
    <location>
        <begin position="353"/>
        <end position="415"/>
    </location>
</feature>
<keyword evidence="2" id="KW-1133">Transmembrane helix</keyword>
<gene>
    <name evidence="3" type="ORF">PYX00_001815</name>
</gene>
<evidence type="ECO:0000256" key="2">
    <source>
        <dbReference type="SAM" id="Phobius"/>
    </source>
</evidence>
<reference evidence="3" key="1">
    <citation type="journal article" date="2024" name="Gigascience">
        <title>Chromosome-level genome of the poultry shaft louse Menopon gallinae provides insight into the host-switching and adaptive evolution of parasitic lice.</title>
        <authorList>
            <person name="Xu Y."/>
            <person name="Ma L."/>
            <person name="Liu S."/>
            <person name="Liang Y."/>
            <person name="Liu Q."/>
            <person name="He Z."/>
            <person name="Tian L."/>
            <person name="Duan Y."/>
            <person name="Cai W."/>
            <person name="Li H."/>
            <person name="Song F."/>
        </authorList>
    </citation>
    <scope>NUCLEOTIDE SEQUENCE</scope>
    <source>
        <strain evidence="3">Cailab_2023a</strain>
    </source>
</reference>
<feature type="transmembrane region" description="Helical" evidence="2">
    <location>
        <begin position="55"/>
        <end position="77"/>
    </location>
</feature>
<protein>
    <submittedName>
        <fullName evidence="3">Uncharacterized protein</fullName>
    </submittedName>
</protein>
<feature type="region of interest" description="Disordered" evidence="1">
    <location>
        <begin position="233"/>
        <end position="299"/>
    </location>
</feature>
<evidence type="ECO:0000256" key="1">
    <source>
        <dbReference type="SAM" id="MobiDB-lite"/>
    </source>
</evidence>
<sequence length="526" mass="59497">MAAGDYGNCWLDRTPVQWVNDSLRIAYIILQMIIMSIVVYRVLDHFRRPRNEQALLHGRISIYTLALAPLFLLQFSLSASHPVHPEGEDAHVYTEYFFDGLQCAIASLPYLFLPEVVRFILDVLHLRRKNCHKVFETLPIPDPEMKLPDGHPSPSMQQLASGNDDFRLQTDVTYTSVLSPERFEKMINLYNRLNVIQKQQKAEDVPRNDPDNSSIRSVYYEVDNESVHTVYSDVIQSPVPEKEPKKEPWPNSHYTSKYLVEGSESSGSEESESTSKTGSCDSEATEIPSKSEALTLPEEAWTGKETIRAWLSACRGEFREPTAPEKAAPEVTLHRSLSANIVRTAEATGTVKVNIPQLKKPAPTRKKSAPPALAPKVEEEPKQPDNLPSIYDDLKNYPTRPKPTTPKVKKPDYSPDWANFRARLLDKRRTVRSTEALDVPEEPSTQIDALLSPRYDVGGLNSGTLKSSRFSRFATENLDKVGGEPERDDSIKRRKANGEGERELRRGRSKTGSRSRRSSSRVNNRR</sequence>
<dbReference type="EMBL" id="JARGDH010000001">
    <property type="protein sequence ID" value="KAL0280556.1"/>
    <property type="molecule type" value="Genomic_DNA"/>
</dbReference>
<accession>A0AAW2IFS4</accession>
<feature type="transmembrane region" description="Helical" evidence="2">
    <location>
        <begin position="25"/>
        <end position="43"/>
    </location>
</feature>
<feature type="region of interest" description="Disordered" evidence="1">
    <location>
        <begin position="478"/>
        <end position="526"/>
    </location>
</feature>
<organism evidence="3">
    <name type="scientific">Menopon gallinae</name>
    <name type="common">poultry shaft louse</name>
    <dbReference type="NCBI Taxonomy" id="328185"/>
    <lineage>
        <taxon>Eukaryota</taxon>
        <taxon>Metazoa</taxon>
        <taxon>Ecdysozoa</taxon>
        <taxon>Arthropoda</taxon>
        <taxon>Hexapoda</taxon>
        <taxon>Insecta</taxon>
        <taxon>Pterygota</taxon>
        <taxon>Neoptera</taxon>
        <taxon>Paraneoptera</taxon>
        <taxon>Psocodea</taxon>
        <taxon>Troctomorpha</taxon>
        <taxon>Phthiraptera</taxon>
        <taxon>Amblycera</taxon>
        <taxon>Menoponidae</taxon>
        <taxon>Menopon</taxon>
    </lineage>
</organism>
<comment type="caution">
    <text evidence="3">The sequence shown here is derived from an EMBL/GenBank/DDBJ whole genome shotgun (WGS) entry which is preliminary data.</text>
</comment>
<evidence type="ECO:0000313" key="3">
    <source>
        <dbReference type="EMBL" id="KAL0280556.1"/>
    </source>
</evidence>
<feature type="compositionally biased region" description="Basic residues" evidence="1">
    <location>
        <begin position="507"/>
        <end position="526"/>
    </location>
</feature>
<proteinExistence type="predicted"/>
<name>A0AAW2IFS4_9NEOP</name>